<dbReference type="Gene3D" id="3.30.420.40">
    <property type="match status" value="2"/>
</dbReference>
<dbReference type="Pfam" id="PF14450">
    <property type="entry name" value="FtsA"/>
    <property type="match status" value="2"/>
</dbReference>
<dbReference type="Pfam" id="PF02491">
    <property type="entry name" value="SHS2_FTSA"/>
    <property type="match status" value="1"/>
</dbReference>
<dbReference type="HAMAP" id="MF_02033">
    <property type="entry name" value="FtsA"/>
    <property type="match status" value="1"/>
</dbReference>
<name>A0A381NHX1_9ZZZZ</name>
<dbReference type="AlphaFoldDB" id="A0A381NHX1"/>
<evidence type="ECO:0000259" key="5">
    <source>
        <dbReference type="SMART" id="SM00842"/>
    </source>
</evidence>
<evidence type="ECO:0000256" key="1">
    <source>
        <dbReference type="ARBA" id="ARBA00022475"/>
    </source>
</evidence>
<dbReference type="InterPro" id="IPR050696">
    <property type="entry name" value="FtsA/MreB"/>
</dbReference>
<keyword evidence="2" id="KW-0132">Cell division</keyword>
<dbReference type="NCBIfam" id="NF007009">
    <property type="entry name" value="PRK09472.1"/>
    <property type="match status" value="1"/>
</dbReference>
<dbReference type="SUPFAM" id="SSF53067">
    <property type="entry name" value="Actin-like ATPase domain"/>
    <property type="match status" value="2"/>
</dbReference>
<evidence type="ECO:0000256" key="3">
    <source>
        <dbReference type="ARBA" id="ARBA00023136"/>
    </source>
</evidence>
<proteinExistence type="inferred from homology"/>
<evidence type="ECO:0000256" key="4">
    <source>
        <dbReference type="ARBA" id="ARBA00023306"/>
    </source>
</evidence>
<dbReference type="GO" id="GO:0009898">
    <property type="term" value="C:cytoplasmic side of plasma membrane"/>
    <property type="evidence" value="ECO:0007669"/>
    <property type="project" value="TreeGrafter"/>
</dbReference>
<keyword evidence="1" id="KW-1003">Cell membrane</keyword>
<organism evidence="6">
    <name type="scientific">marine metagenome</name>
    <dbReference type="NCBI Taxonomy" id="408172"/>
    <lineage>
        <taxon>unclassified sequences</taxon>
        <taxon>metagenomes</taxon>
        <taxon>ecological metagenomes</taxon>
    </lineage>
</organism>
<dbReference type="PIRSF" id="PIRSF003101">
    <property type="entry name" value="FtsA"/>
    <property type="match status" value="1"/>
</dbReference>
<dbReference type="SMART" id="SM00842">
    <property type="entry name" value="FtsA"/>
    <property type="match status" value="1"/>
</dbReference>
<keyword evidence="3" id="KW-0472">Membrane</keyword>
<dbReference type="InterPro" id="IPR043129">
    <property type="entry name" value="ATPase_NBD"/>
</dbReference>
<dbReference type="GO" id="GO:0051301">
    <property type="term" value="P:cell division"/>
    <property type="evidence" value="ECO:0007669"/>
    <property type="project" value="UniProtKB-KW"/>
</dbReference>
<reference evidence="6" key="1">
    <citation type="submission" date="2018-05" db="EMBL/GenBank/DDBJ databases">
        <authorList>
            <person name="Lanie J.A."/>
            <person name="Ng W.-L."/>
            <person name="Kazmierczak K.M."/>
            <person name="Andrzejewski T.M."/>
            <person name="Davidsen T.M."/>
            <person name="Wayne K.J."/>
            <person name="Tettelin H."/>
            <person name="Glass J.I."/>
            <person name="Rusch D."/>
            <person name="Podicherti R."/>
            <person name="Tsui H.-C.T."/>
            <person name="Winkler M.E."/>
        </authorList>
    </citation>
    <scope>NUCLEOTIDE SEQUENCE</scope>
</reference>
<dbReference type="InterPro" id="IPR003494">
    <property type="entry name" value="SHS2_FtsA"/>
</dbReference>
<dbReference type="GO" id="GO:0032153">
    <property type="term" value="C:cell division site"/>
    <property type="evidence" value="ECO:0007669"/>
    <property type="project" value="TreeGrafter"/>
</dbReference>
<gene>
    <name evidence="6" type="ORF">METZ01_LOCUS7024</name>
</gene>
<dbReference type="NCBIfam" id="TIGR01174">
    <property type="entry name" value="ftsA"/>
    <property type="match status" value="1"/>
</dbReference>
<dbReference type="PANTHER" id="PTHR32432:SF4">
    <property type="entry name" value="CELL DIVISION PROTEIN FTSA"/>
    <property type="match status" value="1"/>
</dbReference>
<dbReference type="Gene3D" id="3.30.1490.110">
    <property type="match status" value="1"/>
</dbReference>
<dbReference type="EMBL" id="UINC01000372">
    <property type="protein sequence ID" value="SUZ54170.1"/>
    <property type="molecule type" value="Genomic_DNA"/>
</dbReference>
<dbReference type="FunFam" id="3.30.1490.110:FF:000001">
    <property type="entry name" value="Cell division protein FtsA"/>
    <property type="match status" value="1"/>
</dbReference>
<accession>A0A381NHX1</accession>
<dbReference type="InterPro" id="IPR020823">
    <property type="entry name" value="Cell_div_FtsA"/>
</dbReference>
<dbReference type="PANTHER" id="PTHR32432">
    <property type="entry name" value="CELL DIVISION PROTEIN FTSA-RELATED"/>
    <property type="match status" value="1"/>
</dbReference>
<feature type="domain" description="SHS2" evidence="5">
    <location>
        <begin position="10"/>
        <end position="196"/>
    </location>
</feature>
<protein>
    <recommendedName>
        <fullName evidence="5">SHS2 domain-containing protein</fullName>
    </recommendedName>
</protein>
<keyword evidence="4" id="KW-0131">Cell cycle</keyword>
<dbReference type="CDD" id="cd24048">
    <property type="entry name" value="ASKHA_NBD_FtsA"/>
    <property type="match status" value="1"/>
</dbReference>
<evidence type="ECO:0000256" key="2">
    <source>
        <dbReference type="ARBA" id="ARBA00022618"/>
    </source>
</evidence>
<evidence type="ECO:0000313" key="6">
    <source>
        <dbReference type="EMBL" id="SUZ54170.1"/>
    </source>
</evidence>
<sequence>MNGINQSEMLVGLDIGTSKVVAVVAEITSEDNIEIIGLGTQPSRGLRNGVVVDIESTTQAIKKSIQEAESMAGCHISSCYVGISGSHIRGLNSEGVVPIKDGEVKYGDVDRVIETAQAMAIPADQKLLHVLPRDYIIDKQDGIKEPLGMAGARLEAKVHLVTCSENSSQNIHKCVTACGLDIEAFVLEQLASSYSVLTHDERELGVCLIDIGCGTTDVAVFTDGSISYTDVIPIAGDHVTHDIAEALRTPPSQAEDIKQRYGCAVSSLTKSDEMMMVPGMGGRPERELSRQALADVLERRYVEIFSMAQQKLSLSGFESLIPAGVVITGGAAKVEGAVELAEEVFHAPVRLGSPNTVGGFNEVIHNPVYATSVGLLLYGHKQMQEDHMNYIHRDKNILNRLSRWFGGNL</sequence>